<evidence type="ECO:0000313" key="2">
    <source>
        <dbReference type="EMBL" id="CZR35945.1"/>
    </source>
</evidence>
<name>A0A1L7V9C0_FUSPR</name>
<organism evidence="2 3">
    <name type="scientific">Fusarium proliferatum (strain ET1)</name>
    <name type="common">Orchid endophyte fungus</name>
    <dbReference type="NCBI Taxonomy" id="1227346"/>
    <lineage>
        <taxon>Eukaryota</taxon>
        <taxon>Fungi</taxon>
        <taxon>Dikarya</taxon>
        <taxon>Ascomycota</taxon>
        <taxon>Pezizomycotina</taxon>
        <taxon>Sordariomycetes</taxon>
        <taxon>Hypocreomycetidae</taxon>
        <taxon>Hypocreales</taxon>
        <taxon>Nectriaceae</taxon>
        <taxon>Fusarium</taxon>
        <taxon>Fusarium fujikuroi species complex</taxon>
    </lineage>
</organism>
<sequence>MCGGTGWGRQSRGDKINSRAFAQAMGGGKPRSPSRFSRKSKRVSHTRVDAKARQLKDTGNQAWDRSFFGSTNGFRKGKSKQRASQGSDTSRRGLSGSNGSIRSTVKPLSQDMLFGNKRKTKVYQPPANSLRGKLRQSKAGINAMAATASNMAKYGGQVS</sequence>
<keyword evidence="3" id="KW-1185">Reference proteome</keyword>
<dbReference type="EMBL" id="FJOF01000002">
    <property type="protein sequence ID" value="CZR35945.1"/>
    <property type="molecule type" value="Genomic_DNA"/>
</dbReference>
<reference evidence="3" key="1">
    <citation type="journal article" date="2016" name="Genome Biol. Evol.">
        <title>Comparative 'omics' of the Fusarium fujikuroi species complex highlights differences in genetic potential and metabolite synthesis.</title>
        <authorList>
            <person name="Niehaus E.-M."/>
            <person name="Muensterkoetter M."/>
            <person name="Proctor R.H."/>
            <person name="Brown D.W."/>
            <person name="Sharon A."/>
            <person name="Idan Y."/>
            <person name="Oren-Young L."/>
            <person name="Sieber C.M."/>
            <person name="Novak O."/>
            <person name="Pencik A."/>
            <person name="Tarkowska D."/>
            <person name="Hromadova K."/>
            <person name="Freeman S."/>
            <person name="Maymon M."/>
            <person name="Elazar M."/>
            <person name="Youssef S.A."/>
            <person name="El-Shabrawy E.S.M."/>
            <person name="Shalaby A.B.A."/>
            <person name="Houterman P."/>
            <person name="Brock N.L."/>
            <person name="Burkhardt I."/>
            <person name="Tsavkelova E.A."/>
            <person name="Dickschat J.S."/>
            <person name="Galuszka P."/>
            <person name="Gueldener U."/>
            <person name="Tudzynski B."/>
        </authorList>
    </citation>
    <scope>NUCLEOTIDE SEQUENCE [LARGE SCALE GENOMIC DNA]</scope>
    <source>
        <strain evidence="3">ET1</strain>
    </source>
</reference>
<dbReference type="VEuPathDB" id="FungiDB:FPRO_03795"/>
<dbReference type="Proteomes" id="UP000183971">
    <property type="component" value="Unassembled WGS sequence"/>
</dbReference>
<dbReference type="RefSeq" id="XP_031076538.1">
    <property type="nucleotide sequence ID" value="XM_031225954.1"/>
</dbReference>
<accession>A0A1L7V9C0</accession>
<dbReference type="AlphaFoldDB" id="A0A1L7V9C0"/>
<gene>
    <name evidence="2" type="ORF">FPRO_03795</name>
</gene>
<proteinExistence type="predicted"/>
<dbReference type="GeneID" id="42048680"/>
<feature type="region of interest" description="Disordered" evidence="1">
    <location>
        <begin position="1"/>
        <end position="135"/>
    </location>
</feature>
<comment type="caution">
    <text evidence="2">The sequence shown here is derived from an EMBL/GenBank/DDBJ whole genome shotgun (WGS) entry which is preliminary data.</text>
</comment>
<feature type="compositionally biased region" description="Polar residues" evidence="1">
    <location>
        <begin position="95"/>
        <end position="107"/>
    </location>
</feature>
<feature type="compositionally biased region" description="Basic and acidic residues" evidence="1">
    <location>
        <begin position="46"/>
        <end position="56"/>
    </location>
</feature>
<protein>
    <submittedName>
        <fullName evidence="2">Uncharacterized protein</fullName>
    </submittedName>
</protein>
<evidence type="ECO:0000256" key="1">
    <source>
        <dbReference type="SAM" id="MobiDB-lite"/>
    </source>
</evidence>
<evidence type="ECO:0000313" key="3">
    <source>
        <dbReference type="Proteomes" id="UP000183971"/>
    </source>
</evidence>
<feature type="compositionally biased region" description="Polar residues" evidence="1">
    <location>
        <begin position="57"/>
        <end position="73"/>
    </location>
</feature>
<feature type="compositionally biased region" description="Basic residues" evidence="1">
    <location>
        <begin position="36"/>
        <end position="45"/>
    </location>
</feature>